<comment type="caution">
    <text evidence="4">The sequence shown here is derived from an EMBL/GenBank/DDBJ whole genome shotgun (WGS) entry which is preliminary data.</text>
</comment>
<sequence>MPRRLAFACCAAVAIAGCSTPSAPPPHSTRAVTSSAPGSPSTTVRPSASPTGGVRVLPPRPPVSAAWQQLDRQAASLAPSVAVVAGQVLPDGRLQLVHRSGPTDARPLASVVKLYVLLAVADQVRSGALRWDSPLRLQDVDRAGGSGSLGGRATGSTVTVQEAARLMIHISDNTATDLLMRTVGQPALAKAVAASGHSDPTRLSPFPTIRQDLWLEWSSSPAAVAARRSWAGASPSQRAGLLRTADTSPPADLSAAVPRWQQGFGYFATATDIAVAHVLLHRASKERGLAPLRAILHNPDVAIVQPPSWRYTAYKSGAVAGVQNGSWYAETARGDQVLVVLASSPGSVSPARFTALASNAAGVLSRS</sequence>
<evidence type="ECO:0000256" key="2">
    <source>
        <dbReference type="SAM" id="SignalP"/>
    </source>
</evidence>
<accession>A0A967E977</accession>
<proteinExistence type="predicted"/>
<gene>
    <name evidence="4" type="ORF">G9U51_09820</name>
</gene>
<feature type="compositionally biased region" description="Polar residues" evidence="1">
    <location>
        <begin position="30"/>
        <end position="49"/>
    </location>
</feature>
<evidence type="ECO:0000313" key="5">
    <source>
        <dbReference type="Proteomes" id="UP000744769"/>
    </source>
</evidence>
<feature type="domain" description="Beta-lactamase class A catalytic" evidence="3">
    <location>
        <begin position="103"/>
        <end position="205"/>
    </location>
</feature>
<dbReference type="SUPFAM" id="SSF56601">
    <property type="entry name" value="beta-lactamase/transpeptidase-like"/>
    <property type="match status" value="1"/>
</dbReference>
<keyword evidence="5" id="KW-1185">Reference proteome</keyword>
<organism evidence="4 5">
    <name type="scientific">Metallococcus carri</name>
    <dbReference type="NCBI Taxonomy" id="1656884"/>
    <lineage>
        <taxon>Bacteria</taxon>
        <taxon>Bacillati</taxon>
        <taxon>Actinomycetota</taxon>
        <taxon>Actinomycetes</taxon>
        <taxon>Micrococcales</taxon>
        <taxon>Dermacoccaceae</taxon>
        <taxon>Metallococcus</taxon>
    </lineage>
</organism>
<dbReference type="Pfam" id="PF13354">
    <property type="entry name" value="Beta-lactamase2"/>
    <property type="match status" value="1"/>
</dbReference>
<dbReference type="GO" id="GO:0030655">
    <property type="term" value="P:beta-lactam antibiotic catabolic process"/>
    <property type="evidence" value="ECO:0007669"/>
    <property type="project" value="InterPro"/>
</dbReference>
<dbReference type="PANTHER" id="PTHR35333:SF5">
    <property type="entry name" value="CONSERVED LIPOPROTEIN LPQF-RELATED"/>
    <property type="match status" value="1"/>
</dbReference>
<keyword evidence="2" id="KW-0732">Signal</keyword>
<dbReference type="AlphaFoldDB" id="A0A967E977"/>
<dbReference type="InterPro" id="IPR012338">
    <property type="entry name" value="Beta-lactam/transpept-like"/>
</dbReference>
<evidence type="ECO:0000313" key="4">
    <source>
        <dbReference type="EMBL" id="NHN56072.1"/>
    </source>
</evidence>
<dbReference type="EMBL" id="JAAOIV010000006">
    <property type="protein sequence ID" value="NHN56072.1"/>
    <property type="molecule type" value="Genomic_DNA"/>
</dbReference>
<keyword evidence="4" id="KW-0378">Hydrolase</keyword>
<reference evidence="4" key="1">
    <citation type="submission" date="2020-03" db="EMBL/GenBank/DDBJ databases">
        <title>Draft sequencing of Calidifontibacter sp. DB0510.</title>
        <authorList>
            <person name="Kim D.-U."/>
        </authorList>
    </citation>
    <scope>NUCLEOTIDE SEQUENCE</scope>
    <source>
        <strain evidence="4">DB0510</strain>
    </source>
</reference>
<feature type="region of interest" description="Disordered" evidence="1">
    <location>
        <begin position="20"/>
        <end position="59"/>
    </location>
</feature>
<feature type="chain" id="PRO_5037445710" evidence="2">
    <location>
        <begin position="24"/>
        <end position="367"/>
    </location>
</feature>
<dbReference type="Gene3D" id="3.40.710.10">
    <property type="entry name" value="DD-peptidase/beta-lactamase superfamily"/>
    <property type="match status" value="1"/>
</dbReference>
<dbReference type="GO" id="GO:0008800">
    <property type="term" value="F:beta-lactamase activity"/>
    <property type="evidence" value="ECO:0007669"/>
    <property type="project" value="InterPro"/>
</dbReference>
<dbReference type="GO" id="GO:0046677">
    <property type="term" value="P:response to antibiotic"/>
    <property type="evidence" value="ECO:0007669"/>
    <property type="project" value="InterPro"/>
</dbReference>
<dbReference type="Proteomes" id="UP000744769">
    <property type="component" value="Unassembled WGS sequence"/>
</dbReference>
<dbReference type="PANTHER" id="PTHR35333">
    <property type="entry name" value="BETA-LACTAMASE"/>
    <property type="match status" value="1"/>
</dbReference>
<protein>
    <submittedName>
        <fullName evidence="4">Serine hydrolase</fullName>
    </submittedName>
</protein>
<evidence type="ECO:0000256" key="1">
    <source>
        <dbReference type="SAM" id="MobiDB-lite"/>
    </source>
</evidence>
<dbReference type="RefSeq" id="WP_166196480.1">
    <property type="nucleotide sequence ID" value="NZ_JAAOIV010000006.1"/>
</dbReference>
<name>A0A967E977_9MICO</name>
<dbReference type="PROSITE" id="PS51257">
    <property type="entry name" value="PROKAR_LIPOPROTEIN"/>
    <property type="match status" value="1"/>
</dbReference>
<evidence type="ECO:0000259" key="3">
    <source>
        <dbReference type="Pfam" id="PF13354"/>
    </source>
</evidence>
<dbReference type="InterPro" id="IPR045155">
    <property type="entry name" value="Beta-lactam_cat"/>
</dbReference>
<feature type="signal peptide" evidence="2">
    <location>
        <begin position="1"/>
        <end position="23"/>
    </location>
</feature>
<dbReference type="InterPro" id="IPR000871">
    <property type="entry name" value="Beta-lactam_class-A"/>
</dbReference>